<protein>
    <recommendedName>
        <fullName evidence="1">DNA primase/polymerase bifunctional N-terminal domain-containing protein</fullName>
    </recommendedName>
</protein>
<gene>
    <name evidence="2" type="ORF">GCM10010466_56580</name>
</gene>
<organism evidence="2 3">
    <name type="scientific">Planomonospora alba</name>
    <dbReference type="NCBI Taxonomy" id="161354"/>
    <lineage>
        <taxon>Bacteria</taxon>
        <taxon>Bacillati</taxon>
        <taxon>Actinomycetota</taxon>
        <taxon>Actinomycetes</taxon>
        <taxon>Streptosporangiales</taxon>
        <taxon>Streptosporangiaceae</taxon>
        <taxon>Planomonospora</taxon>
    </lineage>
</organism>
<evidence type="ECO:0000259" key="1">
    <source>
        <dbReference type="SMART" id="SM00943"/>
    </source>
</evidence>
<dbReference type="EMBL" id="BAAAUT010000059">
    <property type="protein sequence ID" value="GAA3158514.1"/>
    <property type="molecule type" value="Genomic_DNA"/>
</dbReference>
<sequence length="304" mass="32288">MNAPDQLRYALAAAARGWHVFPVAVADKPPARGFTDWEANATTDPATIRAWWARVPYNIGIACGPSNLVVIDLDTPKHDEKEGLRPPPSWDLPGVNDGADVLAVICERASQPFPFETFTVRTRRGGLHLYFAAPDGVELRNTESDKGNGLGWLIDTRAHGGYVLGPGSFVDRPDGTGTYEVIHAPTPAPLPPFLSKLLVPPPRPAPQPVRLALPSDRRGAFLRAAITGELERLTAAPVGERNRTLYLAATALGQLVAGGALDESEVTTLLGQGGVAIGLSPAETRLTIASGLKNGARRPRTVAA</sequence>
<dbReference type="SUPFAM" id="SSF56747">
    <property type="entry name" value="Prim-pol domain"/>
    <property type="match status" value="1"/>
</dbReference>
<accession>A0ABP6NUF5</accession>
<evidence type="ECO:0000313" key="2">
    <source>
        <dbReference type="EMBL" id="GAA3158514.1"/>
    </source>
</evidence>
<reference evidence="3" key="1">
    <citation type="journal article" date="2019" name="Int. J. Syst. Evol. Microbiol.">
        <title>The Global Catalogue of Microorganisms (GCM) 10K type strain sequencing project: providing services to taxonomists for standard genome sequencing and annotation.</title>
        <authorList>
            <consortium name="The Broad Institute Genomics Platform"/>
            <consortium name="The Broad Institute Genome Sequencing Center for Infectious Disease"/>
            <person name="Wu L."/>
            <person name="Ma J."/>
        </authorList>
    </citation>
    <scope>NUCLEOTIDE SEQUENCE [LARGE SCALE GENOMIC DNA]</scope>
    <source>
        <strain evidence="3">JCM 9373</strain>
    </source>
</reference>
<proteinExistence type="predicted"/>
<dbReference type="CDD" id="cd04859">
    <property type="entry name" value="Prim_Pol"/>
    <property type="match status" value="1"/>
</dbReference>
<dbReference type="Pfam" id="PF09250">
    <property type="entry name" value="Prim-Pol"/>
    <property type="match status" value="1"/>
</dbReference>
<dbReference type="Proteomes" id="UP001500320">
    <property type="component" value="Unassembled WGS sequence"/>
</dbReference>
<dbReference type="InterPro" id="IPR015330">
    <property type="entry name" value="DNA_primase/pol_bifunc_N"/>
</dbReference>
<name>A0ABP6NUF5_9ACTN</name>
<feature type="domain" description="DNA primase/polymerase bifunctional N-terminal" evidence="1">
    <location>
        <begin position="10"/>
        <end position="194"/>
    </location>
</feature>
<evidence type="ECO:0000313" key="3">
    <source>
        <dbReference type="Proteomes" id="UP001500320"/>
    </source>
</evidence>
<dbReference type="Gene3D" id="3.30.2250.10">
    <property type="entry name" value="Bifunctional DNA primase/polymerase domain"/>
    <property type="match status" value="1"/>
</dbReference>
<dbReference type="SMART" id="SM00943">
    <property type="entry name" value="Prim-Pol"/>
    <property type="match status" value="1"/>
</dbReference>
<comment type="caution">
    <text evidence="2">The sequence shown here is derived from an EMBL/GenBank/DDBJ whole genome shotgun (WGS) entry which is preliminary data.</text>
</comment>
<keyword evidence="3" id="KW-1185">Reference proteome</keyword>
<dbReference type="RefSeq" id="WP_344864771.1">
    <property type="nucleotide sequence ID" value="NZ_BAAAUT010000059.1"/>
</dbReference>